<dbReference type="GO" id="GO:0031032">
    <property type="term" value="P:actomyosin structure organization"/>
    <property type="evidence" value="ECO:0007669"/>
    <property type="project" value="TreeGrafter"/>
</dbReference>
<dbReference type="PROSITE" id="PS50096">
    <property type="entry name" value="IQ"/>
    <property type="match status" value="1"/>
</dbReference>
<dbReference type="GO" id="GO:0005737">
    <property type="term" value="C:cytoplasm"/>
    <property type="evidence" value="ECO:0007669"/>
    <property type="project" value="TreeGrafter"/>
</dbReference>
<dbReference type="PANTHER" id="PTHR45615">
    <property type="entry name" value="MYOSIN HEAVY CHAIN, NON-MUSCLE"/>
    <property type="match status" value="1"/>
</dbReference>
<feature type="compositionally biased region" description="Low complexity" evidence="2">
    <location>
        <begin position="204"/>
        <end position="215"/>
    </location>
</feature>
<dbReference type="Gene3D" id="1.20.5.4820">
    <property type="match status" value="1"/>
</dbReference>
<keyword evidence="4" id="KW-1185">Reference proteome</keyword>
<feature type="region of interest" description="Disordered" evidence="2">
    <location>
        <begin position="196"/>
        <end position="217"/>
    </location>
</feature>
<sequence>MPAVKVFNIFGGQKPAEKQSPATGIQKFYRTFSVGAEKSPEPKVGKVTAIAAVLEKRISEPKQLSESVTSVISEPVYSKIDINVQSHNYENVVIGTSSPVNNLFGEAKGCSSIYENVSVVGKTPEPTTSLWNLDTMKGKELTSPLKPLAVTPVDKINTDKYATYKITSKAPSRAQCIKTEELKKLDVKTRILKKTLSNPPSTPVPVVSKVKPTPTKTDKKNIEVKKVRAKLFSDHTRIGGESSPRSQMQKSKSVWEIGNEFMSSNLERTKSSTSISGSPSKIPVIRGHMSPNKFSSTRALFSPTPVDLHNIDQARECAQKKKPNTVRKTAEKGDQIKQTKQKSQLHIKTDAKRSTDKSKKEASDKKTVSPKPTFRDYSDEINALRAKFLQKKVNNKRDLALAVSGRQNENDIKIDLPLTPVKCIVKKLEFQNASESKTDSAHYLNCKVIPPEHKELCVANTTFHNHLSTLVGRQISCTQSRNDAILCSQLVKIPLLKQTEEKISDTHSDCSDDSGHVSNDVHDSDVAFDNMHEMSPLPRSVDEVDCKIYRESKQFGNVLSKCPVRPARRGVIGNEAVSGTRTTGDAPKVEDQIMFRGGVVGELDGRRDAALARVLVRLQARARGLLARRRTHKLRTQHTAARCVQRNVRAFLAVRDWPWWRLLVREELDTLKTKLDKVENERALYKDETEKLQTKLSEVGGELAEERSAAAVATERADAEAAERLRIERDNRDLQSNNQRLQQASERLELELLHWRSAENGGLEPSDSEGSESEIGVNGEKYKRRFERAHRELQLVRTQLRRQHEDDLEQLVTVKKQLEKKTCRNNLLEKRQRKFDSELQNAQEELKRERTAKERLSRERDQANAEKYALEQSLSEARLELELKEERLLAASRSLEEREGGDEVSALRRAKNELERRTRDQEEELDELAGQIQLLESSKLRLEMLLEQQRKEARLEAAARDDEMEETRANAAKKLKTEAEASEANAALEEANRAKSEASERAITASREAAAARAQFDDAEEEAAELLKKYRASTNAVCAAQAETRAAEARAEAAAEEARVARERANELSARLAAAEAPHAQTQHENERRLELRNKELESSLELEATSRARLESQVSRLRDAHEQLANELAAARAREHQASDDLRKLTRQIRELKEENASVNVKLSEALRAKSAAESAAASAASEASAARDEARLAARRVAALQEAIAGELSSVQDSRDEDSDNDSYSSDESIGTFLANHKLSSSVPSHSRNKTYREERSHIGEFTFTVVKYELFIKTNILSFTKKTLRSLWQLKKCNNSILNKNYLK</sequence>
<feature type="region of interest" description="Disordered" evidence="2">
    <location>
        <begin position="317"/>
        <end position="375"/>
    </location>
</feature>
<organism evidence="3 4">
    <name type="scientific">Leptidea sinapis</name>
    <dbReference type="NCBI Taxonomy" id="189913"/>
    <lineage>
        <taxon>Eukaryota</taxon>
        <taxon>Metazoa</taxon>
        <taxon>Ecdysozoa</taxon>
        <taxon>Arthropoda</taxon>
        <taxon>Hexapoda</taxon>
        <taxon>Insecta</taxon>
        <taxon>Pterygota</taxon>
        <taxon>Neoptera</taxon>
        <taxon>Endopterygota</taxon>
        <taxon>Lepidoptera</taxon>
        <taxon>Glossata</taxon>
        <taxon>Ditrysia</taxon>
        <taxon>Papilionoidea</taxon>
        <taxon>Pieridae</taxon>
        <taxon>Dismorphiinae</taxon>
        <taxon>Leptidea</taxon>
    </lineage>
</organism>
<protein>
    <recommendedName>
        <fullName evidence="5">Myosin tail domain-containing protein</fullName>
    </recommendedName>
</protein>
<accession>A0A5E4QDE9</accession>
<reference evidence="3 4" key="1">
    <citation type="submission" date="2017-07" db="EMBL/GenBank/DDBJ databases">
        <authorList>
            <person name="Talla V."/>
            <person name="Backstrom N."/>
        </authorList>
    </citation>
    <scope>NUCLEOTIDE SEQUENCE [LARGE SCALE GENOMIC DNA]</scope>
</reference>
<dbReference type="GO" id="GO:0032982">
    <property type="term" value="C:myosin filament"/>
    <property type="evidence" value="ECO:0007669"/>
    <property type="project" value="TreeGrafter"/>
</dbReference>
<feature type="compositionally biased region" description="Low complexity" evidence="2">
    <location>
        <begin position="271"/>
        <end position="283"/>
    </location>
</feature>
<proteinExistence type="predicted"/>
<keyword evidence="1" id="KW-0175">Coiled coil</keyword>
<name>A0A5E4QDE9_9NEOP</name>
<feature type="coiled-coil region" evidence="1">
    <location>
        <begin position="661"/>
        <end position="695"/>
    </location>
</feature>
<evidence type="ECO:0000256" key="1">
    <source>
        <dbReference type="SAM" id="Coils"/>
    </source>
</evidence>
<feature type="compositionally biased region" description="Basic and acidic residues" evidence="2">
    <location>
        <begin position="347"/>
        <end position="375"/>
    </location>
</feature>
<feature type="region of interest" description="Disordered" evidence="2">
    <location>
        <begin position="894"/>
        <end position="925"/>
    </location>
</feature>
<dbReference type="PANTHER" id="PTHR45615:SF36">
    <property type="entry name" value="MYOSIN HEAVY CHAIN-LIKE, ISOFORM B-RELATED"/>
    <property type="match status" value="1"/>
</dbReference>
<dbReference type="GO" id="GO:0051015">
    <property type="term" value="F:actin filament binding"/>
    <property type="evidence" value="ECO:0007669"/>
    <property type="project" value="TreeGrafter"/>
</dbReference>
<evidence type="ECO:0000313" key="3">
    <source>
        <dbReference type="EMBL" id="VVC95311.1"/>
    </source>
</evidence>
<dbReference type="EMBL" id="FZQP02002260">
    <property type="protein sequence ID" value="VVC95311.1"/>
    <property type="molecule type" value="Genomic_DNA"/>
</dbReference>
<evidence type="ECO:0000256" key="2">
    <source>
        <dbReference type="SAM" id="MobiDB-lite"/>
    </source>
</evidence>
<gene>
    <name evidence="3" type="ORF">LSINAPIS_LOCUS7051</name>
</gene>
<feature type="coiled-coil region" evidence="1">
    <location>
        <begin position="724"/>
        <end position="758"/>
    </location>
</feature>
<dbReference type="InterPro" id="IPR027417">
    <property type="entry name" value="P-loop_NTPase"/>
</dbReference>
<dbReference type="SUPFAM" id="SSF52540">
    <property type="entry name" value="P-loop containing nucleoside triphosphate hydrolases"/>
    <property type="match status" value="1"/>
</dbReference>
<evidence type="ECO:0008006" key="5">
    <source>
        <dbReference type="Google" id="ProtNLM"/>
    </source>
</evidence>
<feature type="compositionally biased region" description="Basic and acidic residues" evidence="2">
    <location>
        <begin position="328"/>
        <end position="337"/>
    </location>
</feature>
<dbReference type="GO" id="GO:0016460">
    <property type="term" value="C:myosin II complex"/>
    <property type="evidence" value="ECO:0007669"/>
    <property type="project" value="TreeGrafter"/>
</dbReference>
<dbReference type="Proteomes" id="UP000324832">
    <property type="component" value="Unassembled WGS sequence"/>
</dbReference>
<evidence type="ECO:0000313" key="4">
    <source>
        <dbReference type="Proteomes" id="UP000324832"/>
    </source>
</evidence>
<feature type="compositionally biased region" description="Basic and acidic residues" evidence="2">
    <location>
        <begin position="910"/>
        <end position="920"/>
    </location>
</feature>
<feature type="region of interest" description="Disordered" evidence="2">
    <location>
        <begin position="267"/>
        <end position="290"/>
    </location>
</feature>